<dbReference type="InterPro" id="IPR012910">
    <property type="entry name" value="Plug_dom"/>
</dbReference>
<dbReference type="EMBL" id="AMCI01009458">
    <property type="protein sequence ID" value="EJW89459.1"/>
    <property type="molecule type" value="Genomic_DNA"/>
</dbReference>
<sequence>MKSEDLMKRATTSATEALQGKIAGVSVLKTGGNAGAGISVKIRGIKTMGSNEPLYVIDGYPGDINTINPQDIESMEILKDGAAA</sequence>
<comment type="caution">
    <text evidence="2">The sequence shown here is derived from an EMBL/GenBank/DDBJ whole genome shotgun (WGS) entry which is preliminary data.</text>
</comment>
<accession>J9FPZ2</accession>
<dbReference type="Pfam" id="PF07715">
    <property type="entry name" value="Plug"/>
    <property type="match status" value="1"/>
</dbReference>
<keyword evidence="2" id="KW-0675">Receptor</keyword>
<evidence type="ECO:0000313" key="2">
    <source>
        <dbReference type="EMBL" id="EJW89459.1"/>
    </source>
</evidence>
<dbReference type="InterPro" id="IPR037066">
    <property type="entry name" value="Plug_dom_sf"/>
</dbReference>
<dbReference type="AlphaFoldDB" id="J9FPZ2"/>
<proteinExistence type="predicted"/>
<organism evidence="2">
    <name type="scientific">gut metagenome</name>
    <dbReference type="NCBI Taxonomy" id="749906"/>
    <lineage>
        <taxon>unclassified sequences</taxon>
        <taxon>metagenomes</taxon>
        <taxon>organismal metagenomes</taxon>
    </lineage>
</organism>
<name>J9FPZ2_9ZZZZ</name>
<reference evidence="2" key="1">
    <citation type="journal article" date="2012" name="PLoS ONE">
        <title>Gene sets for utilization of primary and secondary nutrition supplies in the distal gut of endangered iberian lynx.</title>
        <authorList>
            <person name="Alcaide M."/>
            <person name="Messina E."/>
            <person name="Richter M."/>
            <person name="Bargiela R."/>
            <person name="Peplies J."/>
            <person name="Huws S.A."/>
            <person name="Newbold C.J."/>
            <person name="Golyshin P.N."/>
            <person name="Simon M.A."/>
            <person name="Lopez G."/>
            <person name="Yakimov M.M."/>
            <person name="Ferrer M."/>
        </authorList>
    </citation>
    <scope>NUCLEOTIDE SEQUENCE</scope>
</reference>
<feature type="non-terminal residue" evidence="2">
    <location>
        <position position="84"/>
    </location>
</feature>
<dbReference type="Gene3D" id="2.170.130.10">
    <property type="entry name" value="TonB-dependent receptor, plug domain"/>
    <property type="match status" value="1"/>
</dbReference>
<gene>
    <name evidence="2" type="ORF">EVA_22434</name>
</gene>
<protein>
    <submittedName>
        <fullName evidence="2">Protein containing TonB-dependent receptor, plug domain protein</fullName>
    </submittedName>
</protein>
<dbReference type="InterPro" id="IPR039426">
    <property type="entry name" value="TonB-dep_rcpt-like"/>
</dbReference>
<dbReference type="PROSITE" id="PS52016">
    <property type="entry name" value="TONB_DEPENDENT_REC_3"/>
    <property type="match status" value="1"/>
</dbReference>
<feature type="domain" description="TonB-dependent receptor plug" evidence="1">
    <location>
        <begin position="2"/>
        <end position="84"/>
    </location>
</feature>
<dbReference type="SUPFAM" id="SSF56935">
    <property type="entry name" value="Porins"/>
    <property type="match status" value="1"/>
</dbReference>
<evidence type="ECO:0000259" key="1">
    <source>
        <dbReference type="Pfam" id="PF07715"/>
    </source>
</evidence>